<dbReference type="STRING" id="285676.GA0070561_4884"/>
<reference evidence="2 3" key="1">
    <citation type="submission" date="2016-06" db="EMBL/GenBank/DDBJ databases">
        <authorList>
            <person name="Kjaerup R.B."/>
            <person name="Dalgaard T.S."/>
            <person name="Juul-Madsen H.R."/>
        </authorList>
    </citation>
    <scope>NUCLEOTIDE SEQUENCE [LARGE SCALE GENOMIC DNA]</scope>
    <source>
        <strain evidence="2 3">DSM 44871</strain>
    </source>
</reference>
<evidence type="ECO:0000313" key="3">
    <source>
        <dbReference type="Proteomes" id="UP000198864"/>
    </source>
</evidence>
<dbReference type="InterPro" id="IPR012349">
    <property type="entry name" value="Split_barrel_FMN-bd"/>
</dbReference>
<evidence type="ECO:0000313" key="2">
    <source>
        <dbReference type="EMBL" id="SCF27541.1"/>
    </source>
</evidence>
<dbReference type="GO" id="GO:0005829">
    <property type="term" value="C:cytosol"/>
    <property type="evidence" value="ECO:0007669"/>
    <property type="project" value="TreeGrafter"/>
</dbReference>
<gene>
    <name evidence="2" type="ORF">GA0070561_4884</name>
</gene>
<dbReference type="PANTHER" id="PTHR35176">
    <property type="entry name" value="HEME OXYGENASE HI_0854-RELATED"/>
    <property type="match status" value="1"/>
</dbReference>
<dbReference type="EMBL" id="FMCR01000005">
    <property type="protein sequence ID" value="SCF27541.1"/>
    <property type="molecule type" value="Genomic_DNA"/>
</dbReference>
<proteinExistence type="predicted"/>
<dbReference type="PANTHER" id="PTHR35176:SF11">
    <property type="entry name" value="PYRIDOXAMINE 5'-PHOSPHATE OXIDASE FAMILY PROTEIN"/>
    <property type="match status" value="1"/>
</dbReference>
<dbReference type="Proteomes" id="UP000198864">
    <property type="component" value="Unassembled WGS sequence"/>
</dbReference>
<dbReference type="GO" id="GO:0016627">
    <property type="term" value="F:oxidoreductase activity, acting on the CH-CH group of donors"/>
    <property type="evidence" value="ECO:0007669"/>
    <property type="project" value="TreeGrafter"/>
</dbReference>
<keyword evidence="1" id="KW-0560">Oxidoreductase</keyword>
<dbReference type="InterPro" id="IPR019965">
    <property type="entry name" value="PPOX_F420-dep_Rv2061_put"/>
</dbReference>
<dbReference type="Gene3D" id="2.30.110.10">
    <property type="entry name" value="Electron Transport, Fmn-binding Protein, Chain A"/>
    <property type="match status" value="1"/>
</dbReference>
<evidence type="ECO:0000256" key="1">
    <source>
        <dbReference type="ARBA" id="ARBA00023002"/>
    </source>
</evidence>
<dbReference type="InterPro" id="IPR052019">
    <property type="entry name" value="F420H2_bilvrd_red/Heme_oxyg"/>
</dbReference>
<protein>
    <submittedName>
        <fullName evidence="2">Uncharacterized protein</fullName>
    </submittedName>
</protein>
<dbReference type="RefSeq" id="WP_091404316.1">
    <property type="nucleotide sequence ID" value="NZ_FMCR01000005.1"/>
</dbReference>
<dbReference type="NCBIfam" id="TIGR03666">
    <property type="entry name" value="Rv2061_F420"/>
    <property type="match status" value="1"/>
</dbReference>
<name>A0A1C4Z4L2_9ACTN</name>
<dbReference type="SUPFAM" id="SSF50475">
    <property type="entry name" value="FMN-binding split barrel"/>
    <property type="match status" value="1"/>
</dbReference>
<dbReference type="GO" id="GO:0070967">
    <property type="term" value="F:coenzyme F420 binding"/>
    <property type="evidence" value="ECO:0007669"/>
    <property type="project" value="TreeGrafter"/>
</dbReference>
<dbReference type="AlphaFoldDB" id="A0A1C4Z4L2"/>
<sequence length="130" mass="14469">MTSQVNADGHEYFALRTFRQDGSSVSTPVWLASAGGNLYAYTPGRSWKVKRIRRNPKVEVAPSNFAGEPHDRWRPGQARVLPASELRIAKRAMTAKYGNKFRWFTLVTLAGRLRKHGGRAVGLEISLGSV</sequence>
<accession>A0A1C4Z4L2</accession>
<organism evidence="2 3">
    <name type="scientific">Micromonospora saelicesensis</name>
    <dbReference type="NCBI Taxonomy" id="285676"/>
    <lineage>
        <taxon>Bacteria</taxon>
        <taxon>Bacillati</taxon>
        <taxon>Actinomycetota</taxon>
        <taxon>Actinomycetes</taxon>
        <taxon>Micromonosporales</taxon>
        <taxon>Micromonosporaceae</taxon>
        <taxon>Micromonospora</taxon>
    </lineage>
</organism>